<gene>
    <name evidence="5" type="ORF">KIJ12_02245</name>
</gene>
<proteinExistence type="predicted"/>
<dbReference type="SUPFAM" id="SSF50249">
    <property type="entry name" value="Nucleic acid-binding proteins"/>
    <property type="match status" value="1"/>
</dbReference>
<dbReference type="InterPro" id="IPR002547">
    <property type="entry name" value="tRNA-bd_dom"/>
</dbReference>
<dbReference type="InterPro" id="IPR037154">
    <property type="entry name" value="YtpR-like_sf"/>
</dbReference>
<dbReference type="InterPro" id="IPR033714">
    <property type="entry name" value="tRNA_bind_bactPheRS"/>
</dbReference>
<name>A0A9Q3SWP8_9LACO</name>
<keyword evidence="2 3" id="KW-0694">RNA-binding</keyword>
<dbReference type="InterPro" id="IPR027855">
    <property type="entry name" value="DUF4479"/>
</dbReference>
<dbReference type="Proteomes" id="UP000752647">
    <property type="component" value="Unassembled WGS sequence"/>
</dbReference>
<organism evidence="5 6">
    <name type="scientific">Leuconostoc gasicomitatum</name>
    <dbReference type="NCBI Taxonomy" id="115778"/>
    <lineage>
        <taxon>Bacteria</taxon>
        <taxon>Bacillati</taxon>
        <taxon>Bacillota</taxon>
        <taxon>Bacilli</taxon>
        <taxon>Lactobacillales</taxon>
        <taxon>Lactobacillaceae</taxon>
        <taxon>Leuconostoc</taxon>
        <taxon>Leuconostoc gelidum group</taxon>
    </lineage>
</organism>
<dbReference type="Gene3D" id="3.30.1940.10">
    <property type="entry name" value="YtpR-like"/>
    <property type="match status" value="1"/>
</dbReference>
<evidence type="ECO:0000259" key="4">
    <source>
        <dbReference type="PROSITE" id="PS50886"/>
    </source>
</evidence>
<comment type="caution">
    <text evidence="5">The sequence shown here is derived from an EMBL/GenBank/DDBJ whole genome shotgun (WGS) entry which is preliminary data.</text>
</comment>
<protein>
    <submittedName>
        <fullName evidence="5">DUF4479 and tRNA-binding domain-containing protein</fullName>
    </submittedName>
</protein>
<dbReference type="Pfam" id="PF14794">
    <property type="entry name" value="DUF4479"/>
    <property type="match status" value="1"/>
</dbReference>
<dbReference type="AlphaFoldDB" id="A0A9Q3SWP8"/>
<evidence type="ECO:0000256" key="3">
    <source>
        <dbReference type="PROSITE-ProRule" id="PRU00209"/>
    </source>
</evidence>
<sequence>MITTYNLKSCGDILVIVLAPNADKQQVTTNGQVTRIQDRDTKKTTGFNIVGLGKQLNITLQNGRIFLNKDQITIVNNVIREAGFNDVLVAEASKLVIGRVKSITAHPDSDHLSVTSTAVSDEKVLQIVSGSPNMREGIKVVVAQPGTMMPSGALIWDGALRGVPSSGMIVSGRELQLDGAPDKPGALILPESFGEIGEPFNFDKAKSLYKDGLVDTEY</sequence>
<dbReference type="InterPro" id="IPR012340">
    <property type="entry name" value="NA-bd_OB-fold"/>
</dbReference>
<reference evidence="5" key="1">
    <citation type="submission" date="2021-05" db="EMBL/GenBank/DDBJ databases">
        <title>Pangenome of Leuconostoc gelidum warrants species status for Leuconostoc gelidum subsp. gasicomitatum.</title>
        <authorList>
            <person name="Johansson P."/>
            <person name="Sade E."/>
            <person name="Hultman J."/>
            <person name="Auvinen P."/>
            <person name="Bjorkroth J."/>
        </authorList>
    </citation>
    <scope>NUCLEOTIDE SEQUENCE</scope>
    <source>
        <strain evidence="5">A.21.4</strain>
    </source>
</reference>
<accession>A0A9Q3SWP8</accession>
<dbReference type="PROSITE" id="PS50886">
    <property type="entry name" value="TRBD"/>
    <property type="match status" value="1"/>
</dbReference>
<dbReference type="CDD" id="cd02796">
    <property type="entry name" value="tRNA_bind_bactPheRS"/>
    <property type="match status" value="1"/>
</dbReference>
<dbReference type="NCBIfam" id="NF045760">
    <property type="entry name" value="YtpR"/>
    <property type="match status" value="1"/>
</dbReference>
<evidence type="ECO:0000256" key="1">
    <source>
        <dbReference type="ARBA" id="ARBA00022555"/>
    </source>
</evidence>
<dbReference type="RefSeq" id="WP_224144015.1">
    <property type="nucleotide sequence ID" value="NZ_CBCPIF010000001.1"/>
</dbReference>
<dbReference type="EMBL" id="JAHBFI010000005">
    <property type="protein sequence ID" value="MBZ5961987.1"/>
    <property type="molecule type" value="Genomic_DNA"/>
</dbReference>
<evidence type="ECO:0000313" key="6">
    <source>
        <dbReference type="Proteomes" id="UP000752647"/>
    </source>
</evidence>
<dbReference type="Gene3D" id="2.40.50.140">
    <property type="entry name" value="Nucleic acid-binding proteins"/>
    <property type="match status" value="1"/>
</dbReference>
<keyword evidence="1 3" id="KW-0820">tRNA-binding</keyword>
<evidence type="ECO:0000256" key="2">
    <source>
        <dbReference type="ARBA" id="ARBA00022884"/>
    </source>
</evidence>
<dbReference type="Pfam" id="PF01588">
    <property type="entry name" value="tRNA_bind"/>
    <property type="match status" value="1"/>
</dbReference>
<evidence type="ECO:0000313" key="5">
    <source>
        <dbReference type="EMBL" id="MBZ5961987.1"/>
    </source>
</evidence>
<feature type="domain" description="TRNA-binding" evidence="4">
    <location>
        <begin position="89"/>
        <end position="201"/>
    </location>
</feature>
<dbReference type="GO" id="GO:0000049">
    <property type="term" value="F:tRNA binding"/>
    <property type="evidence" value="ECO:0007669"/>
    <property type="project" value="UniProtKB-UniRule"/>
</dbReference>